<name>M0A0A8_NATA2</name>
<feature type="transmembrane region" description="Helical" evidence="2">
    <location>
        <begin position="103"/>
        <end position="121"/>
    </location>
</feature>
<organism evidence="3 4">
    <name type="scientific">Natrinema altunense (strain JCM 12890 / CGMCC 1.3731 / AJ2)</name>
    <dbReference type="NCBI Taxonomy" id="1227494"/>
    <lineage>
        <taxon>Archaea</taxon>
        <taxon>Methanobacteriati</taxon>
        <taxon>Methanobacteriota</taxon>
        <taxon>Stenosarchaea group</taxon>
        <taxon>Halobacteria</taxon>
        <taxon>Halobacteriales</taxon>
        <taxon>Natrialbaceae</taxon>
        <taxon>Natrinema</taxon>
    </lineage>
</organism>
<feature type="compositionally biased region" description="Basic and acidic residues" evidence="1">
    <location>
        <begin position="1"/>
        <end position="15"/>
    </location>
</feature>
<comment type="caution">
    <text evidence="3">The sequence shown here is derived from an EMBL/GenBank/DDBJ whole genome shotgun (WGS) entry which is preliminary data.</text>
</comment>
<keyword evidence="4" id="KW-1185">Reference proteome</keyword>
<dbReference type="EMBL" id="AOIK01000007">
    <property type="protein sequence ID" value="ELY91272.1"/>
    <property type="molecule type" value="Genomic_DNA"/>
</dbReference>
<evidence type="ECO:0000256" key="1">
    <source>
        <dbReference type="SAM" id="MobiDB-lite"/>
    </source>
</evidence>
<protein>
    <recommendedName>
        <fullName evidence="5">DUF456 domain-containing protein</fullName>
    </recommendedName>
</protein>
<evidence type="ECO:0000256" key="2">
    <source>
        <dbReference type="SAM" id="Phobius"/>
    </source>
</evidence>
<evidence type="ECO:0000313" key="3">
    <source>
        <dbReference type="EMBL" id="ELY91272.1"/>
    </source>
</evidence>
<keyword evidence="2" id="KW-0812">Transmembrane</keyword>
<feature type="region of interest" description="Disordered" evidence="1">
    <location>
        <begin position="1"/>
        <end position="81"/>
    </location>
</feature>
<keyword evidence="2" id="KW-0472">Membrane</keyword>
<dbReference type="AlphaFoldDB" id="M0A0A8"/>
<feature type="transmembrane region" description="Helical" evidence="2">
    <location>
        <begin position="149"/>
        <end position="171"/>
    </location>
</feature>
<feature type="compositionally biased region" description="Low complexity" evidence="1">
    <location>
        <begin position="34"/>
        <end position="49"/>
    </location>
</feature>
<reference evidence="3 4" key="1">
    <citation type="journal article" date="2014" name="PLoS Genet.">
        <title>Phylogenetically driven sequencing of extremely halophilic archaea reveals strategies for static and dynamic osmo-response.</title>
        <authorList>
            <person name="Becker E.A."/>
            <person name="Seitzer P.M."/>
            <person name="Tritt A."/>
            <person name="Larsen D."/>
            <person name="Krusor M."/>
            <person name="Yao A.I."/>
            <person name="Wu D."/>
            <person name="Madern D."/>
            <person name="Eisen J.A."/>
            <person name="Darling A.E."/>
            <person name="Facciotti M.T."/>
        </authorList>
    </citation>
    <scope>NUCLEOTIDE SEQUENCE [LARGE SCALE GENOMIC DNA]</scope>
    <source>
        <strain evidence="3 4">JCM 12890</strain>
    </source>
</reference>
<evidence type="ECO:0008006" key="5">
    <source>
        <dbReference type="Google" id="ProtNLM"/>
    </source>
</evidence>
<gene>
    <name evidence="3" type="ORF">C485_01974</name>
</gene>
<sequence>MSDRSDEVTESRDPPATDDLLEETDRLLSDAGTDAGDASPESAGASAPSVDADPLDSHAGLDRGPTGTPADDGSADGADSSRSWLAPLTDRLSLGRYFSPKEYVALVGVLGAGLLAGATALPFAGRPIGMFTAAFAVGLLASKRRYLEIGVAGVSVGGVAAILSNAVIAAIGSGQTLVAVGATVGLLASVVGYYFGRDLRAGLSQDID</sequence>
<feature type="compositionally biased region" description="Low complexity" evidence="1">
    <location>
        <begin position="70"/>
        <end position="81"/>
    </location>
</feature>
<accession>M0A0A8</accession>
<dbReference type="RefSeq" id="WP_007107789.1">
    <property type="nucleotide sequence ID" value="NZ_AOIK01000007.1"/>
</dbReference>
<keyword evidence="2" id="KW-1133">Transmembrane helix</keyword>
<dbReference type="eggNOG" id="arCOG06372">
    <property type="taxonomic scope" value="Archaea"/>
</dbReference>
<feature type="transmembrane region" description="Helical" evidence="2">
    <location>
        <begin position="177"/>
        <end position="195"/>
    </location>
</feature>
<proteinExistence type="predicted"/>
<dbReference type="Proteomes" id="UP000011511">
    <property type="component" value="Unassembled WGS sequence"/>
</dbReference>
<evidence type="ECO:0000313" key="4">
    <source>
        <dbReference type="Proteomes" id="UP000011511"/>
    </source>
</evidence>
<dbReference type="PATRIC" id="fig|1227494.3.peg.382"/>